<dbReference type="Proteomes" id="UP000017840">
    <property type="component" value="Unassembled WGS sequence"/>
</dbReference>
<evidence type="ECO:0000256" key="1">
    <source>
        <dbReference type="SAM" id="MobiDB-lite"/>
    </source>
</evidence>
<dbReference type="Gene3D" id="1.10.10.10">
    <property type="entry name" value="Winged helix-like DNA-binding domain superfamily/Winged helix DNA-binding domain"/>
    <property type="match status" value="1"/>
</dbReference>
<dbReference type="InterPro" id="IPR011991">
    <property type="entry name" value="ArsR-like_HTH"/>
</dbReference>
<dbReference type="eggNOG" id="arCOG03067">
    <property type="taxonomic scope" value="Archaea"/>
</dbReference>
<proteinExistence type="predicted"/>
<dbReference type="STRING" id="1324957.K933_00287"/>
<dbReference type="Pfam" id="PF12840">
    <property type="entry name" value="HTH_20"/>
    <property type="match status" value="1"/>
</dbReference>
<dbReference type="OrthoDB" id="311452at2157"/>
<dbReference type="EMBL" id="ASGZ01000002">
    <property type="protein sequence ID" value="ESP89954.1"/>
    <property type="molecule type" value="Genomic_DNA"/>
</dbReference>
<evidence type="ECO:0000313" key="3">
    <source>
        <dbReference type="Proteomes" id="UP000017840"/>
    </source>
</evidence>
<evidence type="ECO:0000313" key="2">
    <source>
        <dbReference type="EMBL" id="ESP89954.1"/>
    </source>
</evidence>
<name>V4HPW3_9EURY</name>
<dbReference type="RefSeq" id="WP_023392658.1">
    <property type="nucleotide sequence ID" value="NZ_ASGZ01000002.1"/>
</dbReference>
<comment type="caution">
    <text evidence="2">The sequence shown here is derived from an EMBL/GenBank/DDBJ whole genome shotgun (WGS) entry which is preliminary data.</text>
</comment>
<dbReference type="SUPFAM" id="SSF46785">
    <property type="entry name" value="Winged helix' DNA-binding domain"/>
    <property type="match status" value="1"/>
</dbReference>
<reference evidence="2 3" key="1">
    <citation type="journal article" date="2013" name="Genome Announc.">
        <title>Draft Genome Sequence of 'Candidatus Halobonum tyrrellensis' Strain G22, Isolated from the Hypersaline Waters of Lake Tyrrell, Australia.</title>
        <authorList>
            <person name="Ugalde J.A."/>
            <person name="Narasingarao P."/>
            <person name="Kuo S."/>
            <person name="Podell S."/>
            <person name="Allen E.E."/>
        </authorList>
    </citation>
    <scope>NUCLEOTIDE SEQUENCE [LARGE SCALE GENOMIC DNA]</scope>
    <source>
        <strain evidence="2 3">G22</strain>
    </source>
</reference>
<protein>
    <submittedName>
        <fullName evidence="2">IclR-like transcriptional regulator</fullName>
    </submittedName>
</protein>
<keyword evidence="3" id="KW-1185">Reference proteome</keyword>
<feature type="region of interest" description="Disordered" evidence="1">
    <location>
        <begin position="1"/>
        <end position="25"/>
    </location>
</feature>
<dbReference type="InterPro" id="IPR036390">
    <property type="entry name" value="WH_DNA-bd_sf"/>
</dbReference>
<gene>
    <name evidence="2" type="ORF">K933_00287</name>
</gene>
<dbReference type="AlphaFoldDB" id="V4HPW3"/>
<organism evidence="2 3">
    <name type="scientific">Candidatus Halobonum tyrrellensis G22</name>
    <dbReference type="NCBI Taxonomy" id="1324957"/>
    <lineage>
        <taxon>Archaea</taxon>
        <taxon>Methanobacteriati</taxon>
        <taxon>Methanobacteriota</taxon>
        <taxon>Stenosarchaea group</taxon>
        <taxon>Halobacteria</taxon>
        <taxon>Halobacteriales</taxon>
        <taxon>Haloferacaceae</taxon>
        <taxon>Candidatus Halobonum</taxon>
    </lineage>
</organism>
<accession>V4HPW3</accession>
<dbReference type="CDD" id="cd00090">
    <property type="entry name" value="HTH_ARSR"/>
    <property type="match status" value="1"/>
</dbReference>
<sequence length="138" mass="14586">MTDHSPAVSTGRPERSPTPTDAESTDRLLDALDDDDCRAVLRAVGDRALSTSEIADACDLPLSTAYRKVDALTEAGLLDERTRVRRSGRHASEYVRAAEAVVASFDGADGLDLRLLGADGDDRFGDARAGGRAAPADD</sequence>
<dbReference type="InterPro" id="IPR036388">
    <property type="entry name" value="WH-like_DNA-bd_sf"/>
</dbReference>